<dbReference type="Pfam" id="PF00072">
    <property type="entry name" value="Response_reg"/>
    <property type="match status" value="1"/>
</dbReference>
<dbReference type="InterPro" id="IPR001789">
    <property type="entry name" value="Sig_transdc_resp-reg_receiver"/>
</dbReference>
<dbReference type="PROSITE" id="PS00622">
    <property type="entry name" value="HTH_LUXR_1"/>
    <property type="match status" value="1"/>
</dbReference>
<dbReference type="SMART" id="SM00421">
    <property type="entry name" value="HTH_LUXR"/>
    <property type="match status" value="1"/>
</dbReference>
<sequence length="221" mass="23720">MIKVLIVDDHEVVRQGLRFVLDQEEGIEVVGECPDGGRALAAVRALRPSVMLLDMVMPGMDGLEVLRRLGPDRPAVIVLTSFQEDERVVAAVRLGALSYLPKTTAVDRVVEAVRAAARGGSVLEPGIAALLVRQVRRGERRSRLDALTPREREVLTALAKGRSNGEIARSLSLGKETVKTHVSSILAKLGVADRTQAAIVGLQQGLVPLDEALLEADGSQE</sequence>
<dbReference type="Pfam" id="PF00196">
    <property type="entry name" value="GerE"/>
    <property type="match status" value="1"/>
</dbReference>
<dbReference type="InterPro" id="IPR011006">
    <property type="entry name" value="CheY-like_superfamily"/>
</dbReference>
<dbReference type="InterPro" id="IPR039420">
    <property type="entry name" value="WalR-like"/>
</dbReference>
<dbReference type="PROSITE" id="PS50043">
    <property type="entry name" value="HTH_LUXR_2"/>
    <property type="match status" value="1"/>
</dbReference>
<dbReference type="SMART" id="SM00448">
    <property type="entry name" value="REC"/>
    <property type="match status" value="1"/>
</dbReference>
<evidence type="ECO:0000259" key="5">
    <source>
        <dbReference type="PROSITE" id="PS50110"/>
    </source>
</evidence>
<dbReference type="GO" id="GO:0003677">
    <property type="term" value="F:DNA binding"/>
    <property type="evidence" value="ECO:0007669"/>
    <property type="project" value="UniProtKB-KW"/>
</dbReference>
<evidence type="ECO:0000259" key="4">
    <source>
        <dbReference type="PROSITE" id="PS50043"/>
    </source>
</evidence>
<feature type="domain" description="Response regulatory" evidence="5">
    <location>
        <begin position="3"/>
        <end position="117"/>
    </location>
</feature>
<dbReference type="GO" id="GO:0000160">
    <property type="term" value="P:phosphorelay signal transduction system"/>
    <property type="evidence" value="ECO:0007669"/>
    <property type="project" value="InterPro"/>
</dbReference>
<reference evidence="6 7" key="1">
    <citation type="submission" date="2018-06" db="EMBL/GenBank/DDBJ databases">
        <title>Sphaerisporangium craniellae sp. nov., isolated from a marine sponge in the South China Sea.</title>
        <authorList>
            <person name="Li L."/>
        </authorList>
    </citation>
    <scope>NUCLEOTIDE SEQUENCE [LARGE SCALE GENOMIC DNA]</scope>
    <source>
        <strain evidence="6 7">CCTCC AA 208026</strain>
    </source>
</reference>
<comment type="caution">
    <text evidence="6">The sequence shown here is derived from an EMBL/GenBank/DDBJ whole genome shotgun (WGS) entry which is preliminary data.</text>
</comment>
<dbReference type="CDD" id="cd17535">
    <property type="entry name" value="REC_NarL-like"/>
    <property type="match status" value="1"/>
</dbReference>
<keyword evidence="2 6" id="KW-0238">DNA-binding</keyword>
<dbReference type="EMBL" id="QOIL01000022">
    <property type="protein sequence ID" value="RCG25439.1"/>
    <property type="molecule type" value="Genomic_DNA"/>
</dbReference>
<dbReference type="SUPFAM" id="SSF52172">
    <property type="entry name" value="CheY-like"/>
    <property type="match status" value="1"/>
</dbReference>
<dbReference type="PRINTS" id="PR00038">
    <property type="entry name" value="HTHLUXR"/>
</dbReference>
<accession>A0A367F669</accession>
<dbReference type="InterPro" id="IPR000792">
    <property type="entry name" value="Tscrpt_reg_LuxR_C"/>
</dbReference>
<dbReference type="Proteomes" id="UP000253094">
    <property type="component" value="Unassembled WGS sequence"/>
</dbReference>
<dbReference type="AlphaFoldDB" id="A0A367F669"/>
<organism evidence="6 7">
    <name type="scientific">Sphaerisporangium album</name>
    <dbReference type="NCBI Taxonomy" id="509200"/>
    <lineage>
        <taxon>Bacteria</taxon>
        <taxon>Bacillati</taxon>
        <taxon>Actinomycetota</taxon>
        <taxon>Actinomycetes</taxon>
        <taxon>Streptosporangiales</taxon>
        <taxon>Streptosporangiaceae</taxon>
        <taxon>Sphaerisporangium</taxon>
    </lineage>
</organism>
<dbReference type="PROSITE" id="PS50110">
    <property type="entry name" value="RESPONSE_REGULATORY"/>
    <property type="match status" value="1"/>
</dbReference>
<dbReference type="SUPFAM" id="SSF46894">
    <property type="entry name" value="C-terminal effector domain of the bipartite response regulators"/>
    <property type="match status" value="1"/>
</dbReference>
<dbReference type="CDD" id="cd06170">
    <property type="entry name" value="LuxR_C_like"/>
    <property type="match status" value="1"/>
</dbReference>
<dbReference type="InterPro" id="IPR058245">
    <property type="entry name" value="NreC/VraR/RcsB-like_REC"/>
</dbReference>
<evidence type="ECO:0000256" key="2">
    <source>
        <dbReference type="ARBA" id="ARBA00023125"/>
    </source>
</evidence>
<protein>
    <submittedName>
        <fullName evidence="6">DNA-binding response regulator</fullName>
    </submittedName>
</protein>
<dbReference type="PANTHER" id="PTHR43214">
    <property type="entry name" value="TWO-COMPONENT RESPONSE REGULATOR"/>
    <property type="match status" value="1"/>
</dbReference>
<evidence type="ECO:0000313" key="6">
    <source>
        <dbReference type="EMBL" id="RCG25439.1"/>
    </source>
</evidence>
<dbReference type="Gene3D" id="3.40.50.2300">
    <property type="match status" value="1"/>
</dbReference>
<evidence type="ECO:0000313" key="7">
    <source>
        <dbReference type="Proteomes" id="UP000253094"/>
    </source>
</evidence>
<feature type="modified residue" description="4-aspartylphosphate" evidence="3">
    <location>
        <position position="54"/>
    </location>
</feature>
<name>A0A367F669_9ACTN</name>
<dbReference type="InterPro" id="IPR016032">
    <property type="entry name" value="Sig_transdc_resp-reg_C-effctor"/>
</dbReference>
<keyword evidence="1 3" id="KW-0597">Phosphoprotein</keyword>
<gene>
    <name evidence="6" type="ORF">DQ384_31770</name>
</gene>
<evidence type="ECO:0000256" key="3">
    <source>
        <dbReference type="PROSITE-ProRule" id="PRU00169"/>
    </source>
</evidence>
<keyword evidence="7" id="KW-1185">Reference proteome</keyword>
<feature type="domain" description="HTH luxR-type" evidence="4">
    <location>
        <begin position="140"/>
        <end position="205"/>
    </location>
</feature>
<dbReference type="OrthoDB" id="9805444at2"/>
<evidence type="ECO:0000256" key="1">
    <source>
        <dbReference type="ARBA" id="ARBA00022553"/>
    </source>
</evidence>
<dbReference type="GO" id="GO:0006355">
    <property type="term" value="P:regulation of DNA-templated transcription"/>
    <property type="evidence" value="ECO:0007669"/>
    <property type="project" value="InterPro"/>
</dbReference>
<proteinExistence type="predicted"/>
<dbReference type="RefSeq" id="WP_114032566.1">
    <property type="nucleotide sequence ID" value="NZ_QOIL01000022.1"/>
</dbReference>
<dbReference type="PANTHER" id="PTHR43214:SF43">
    <property type="entry name" value="TWO-COMPONENT RESPONSE REGULATOR"/>
    <property type="match status" value="1"/>
</dbReference>